<feature type="chain" id="PRO_5046325328" description="FecR protein domain-containing protein" evidence="2">
    <location>
        <begin position="24"/>
        <end position="788"/>
    </location>
</feature>
<dbReference type="Pfam" id="PF20245">
    <property type="entry name" value="DUF6600"/>
    <property type="match status" value="1"/>
</dbReference>
<feature type="compositionally biased region" description="Low complexity" evidence="1">
    <location>
        <begin position="730"/>
        <end position="740"/>
    </location>
</feature>
<feature type="compositionally biased region" description="Low complexity" evidence="1">
    <location>
        <begin position="694"/>
        <end position="709"/>
    </location>
</feature>
<dbReference type="Proteomes" id="UP000615989">
    <property type="component" value="Unassembled WGS sequence"/>
</dbReference>
<feature type="compositionally biased region" description="Basic and acidic residues" evidence="1">
    <location>
        <begin position="710"/>
        <end position="729"/>
    </location>
</feature>
<keyword evidence="4" id="KW-1185">Reference proteome</keyword>
<feature type="compositionally biased region" description="Basic and acidic residues" evidence="1">
    <location>
        <begin position="626"/>
        <end position="640"/>
    </location>
</feature>
<feature type="signal peptide" evidence="2">
    <location>
        <begin position="1"/>
        <end position="23"/>
    </location>
</feature>
<dbReference type="RefSeq" id="WP_169118615.1">
    <property type="nucleotide sequence ID" value="NZ_WTVG02000038.1"/>
</dbReference>
<feature type="region of interest" description="Disordered" evidence="1">
    <location>
        <begin position="399"/>
        <end position="788"/>
    </location>
</feature>
<dbReference type="InterPro" id="IPR046535">
    <property type="entry name" value="DUF6600"/>
</dbReference>
<sequence>MFRALRFLFALPLVLLLAGSAWADPPGRVGRLALIDGEVSLRPADSRRWESASVNWPLTSGDALSTEAGSRAEVRIGSSVLRLDGSTSIDIRQLDDERIRIELERGSVAIRIRSREAASAVEIETRDGLVVADKPGQYRVDYEDAATVLTNYRGGELDFRSEDSDVVVTEGRRARVLFSDRTEVRWSDPERDDFSDWTLARDERDDRLGEPRHVSPEMTGAEDLYEYGDWRTVDDYGPVWYPRSVPSGWAPYRSGRWVLVQPWGWTWVDEAPWGFAPFHYGRWVMIGGTWGWVPGAYVPRPVYAPALVVWMGLPGVSISLSSGSLPHIGWFPLGPREVYVPSYRHSTTYVRRINITHVTNVVHIDRATREPRHAHYVHRDRREAVTLVPGEVVRHSRPVFRHALRDDERKGRPPRAATPVPPLDPRLVVEHDRVERATRPRDEERLRDEQARRSARLREAVEERRQRERAWGPEERRLRDMPDDGRGREAPPGRRIDGREQEPAGTDDGQRVERERERERERRLPSAPEARPRDPIPAMPQRAPQQNARELQQRQQEQEQQRQQRMQQQRDEEQQQQERAREQSQHQRALEQQEQQRRQTMERQAELRQRQSQQREQQEQLQRQQQEQERMQRQQRELDQQRQQGIQQQQEQQRRQAMTRQEELRQRQSQELQQQQERMQQQQQQQRELEQQRQQRMQQQRNQEQQRSQAMERQEELRQRQSQERERQLRQQQDPLQRQQRQLERQREMQERQQSEQRRQMERRATGNEGDAPRGERRHPGDEGRPGN</sequence>
<dbReference type="PANTHER" id="PTHR34491">
    <property type="entry name" value="A-TYPE INCLUSION PROTEIN, PUTATIVE-RELATED"/>
    <property type="match status" value="1"/>
</dbReference>
<dbReference type="PANTHER" id="PTHR34491:SF74">
    <property type="entry name" value="DUF4456 DOMAIN-CONTAINING PROTEIN"/>
    <property type="match status" value="1"/>
</dbReference>
<keyword evidence="2" id="KW-0732">Signal</keyword>
<feature type="compositionally biased region" description="Basic and acidic residues" evidence="1">
    <location>
        <begin position="556"/>
        <end position="609"/>
    </location>
</feature>
<name>A0ABX1PPA7_9RHOO</name>
<accession>A0ABX1PPA7</accession>
<feature type="compositionally biased region" description="Low complexity" evidence="1">
    <location>
        <begin position="545"/>
        <end position="555"/>
    </location>
</feature>
<evidence type="ECO:0000256" key="1">
    <source>
        <dbReference type="SAM" id="MobiDB-lite"/>
    </source>
</evidence>
<evidence type="ECO:0000313" key="3">
    <source>
        <dbReference type="EMBL" id="NMG25250.1"/>
    </source>
</evidence>
<reference evidence="3" key="1">
    <citation type="submission" date="2019-12" db="EMBL/GenBank/DDBJ databases">
        <title>Comparative genomics gives insights into the taxonomy of the Azoarcus-Aromatoleum group and reveals separate origins of nif in the plant-associated Azoarcus and non-plant-associated Aromatoleum sub-groups.</title>
        <authorList>
            <person name="Lafos M."/>
            <person name="Maluk M."/>
            <person name="Batista M."/>
            <person name="Junghare M."/>
            <person name="Carmona M."/>
            <person name="Faoro H."/>
            <person name="Cruz L.M."/>
            <person name="Battistoni F."/>
            <person name="De Souza E."/>
            <person name="Pedrosa F."/>
            <person name="Chen W.-M."/>
            <person name="Poole P.S."/>
            <person name="Dixon R.A."/>
            <person name="James E.K."/>
        </authorList>
    </citation>
    <scope>NUCLEOTIDE SEQUENCE</scope>
    <source>
        <strain evidence="3">LuFRes1</strain>
    </source>
</reference>
<feature type="compositionally biased region" description="Low complexity" evidence="1">
    <location>
        <begin position="669"/>
        <end position="686"/>
    </location>
</feature>
<organism evidence="3 4">
    <name type="scientific">Aromatoleum anaerobium</name>
    <dbReference type="NCBI Taxonomy" id="182180"/>
    <lineage>
        <taxon>Bacteria</taxon>
        <taxon>Pseudomonadati</taxon>
        <taxon>Pseudomonadota</taxon>
        <taxon>Betaproteobacteria</taxon>
        <taxon>Rhodocyclales</taxon>
        <taxon>Rhodocyclaceae</taxon>
        <taxon>Aromatoleum</taxon>
    </lineage>
</organism>
<feature type="compositionally biased region" description="Low complexity" evidence="1">
    <location>
        <begin position="610"/>
        <end position="625"/>
    </location>
</feature>
<feature type="compositionally biased region" description="Basic and acidic residues" evidence="1">
    <location>
        <begin position="741"/>
        <end position="788"/>
    </location>
</feature>
<evidence type="ECO:0000256" key="2">
    <source>
        <dbReference type="SAM" id="SignalP"/>
    </source>
</evidence>
<gene>
    <name evidence="3" type="ORF">GO606_11025</name>
</gene>
<feature type="compositionally biased region" description="Low complexity" evidence="1">
    <location>
        <begin position="641"/>
        <end position="659"/>
    </location>
</feature>
<dbReference type="EMBL" id="WTVG01000028">
    <property type="protein sequence ID" value="NMG25250.1"/>
    <property type="molecule type" value="Genomic_DNA"/>
</dbReference>
<protein>
    <recommendedName>
        <fullName evidence="5">FecR protein domain-containing protein</fullName>
    </recommendedName>
</protein>
<feature type="compositionally biased region" description="Basic and acidic residues" evidence="1">
    <location>
        <begin position="427"/>
        <end position="534"/>
    </location>
</feature>
<evidence type="ECO:0008006" key="5">
    <source>
        <dbReference type="Google" id="ProtNLM"/>
    </source>
</evidence>
<comment type="caution">
    <text evidence="3">The sequence shown here is derived from an EMBL/GenBank/DDBJ whole genome shotgun (WGS) entry which is preliminary data.</text>
</comment>
<proteinExistence type="predicted"/>
<evidence type="ECO:0000313" key="4">
    <source>
        <dbReference type="Proteomes" id="UP000615989"/>
    </source>
</evidence>